<dbReference type="Proteomes" id="UP000673552">
    <property type="component" value="Unassembled WGS sequence"/>
</dbReference>
<dbReference type="InterPro" id="IPR036400">
    <property type="entry name" value="Cyt_B5-like_heme/steroid_sf"/>
</dbReference>
<comment type="similarity">
    <text evidence="2">Belongs to the fatty acid desaturase type 1 family.</text>
</comment>
<evidence type="ECO:0000313" key="14">
    <source>
        <dbReference type="EMBL" id="KAG5477883.1"/>
    </source>
</evidence>
<feature type="transmembrane region" description="Helical" evidence="12">
    <location>
        <begin position="194"/>
        <end position="214"/>
    </location>
</feature>
<feature type="transmembrane region" description="Helical" evidence="12">
    <location>
        <begin position="79"/>
        <end position="101"/>
    </location>
</feature>
<dbReference type="RefSeq" id="XP_067178521.1">
    <property type="nucleotide sequence ID" value="XM_067322658.1"/>
</dbReference>
<evidence type="ECO:0000256" key="6">
    <source>
        <dbReference type="ARBA" id="ARBA00022989"/>
    </source>
</evidence>
<dbReference type="GeneID" id="92515170"/>
<dbReference type="PANTHER" id="PTHR11351:SF31">
    <property type="entry name" value="DESATURASE 1, ISOFORM A-RELATED"/>
    <property type="match status" value="1"/>
</dbReference>
<dbReference type="PANTHER" id="PTHR11351">
    <property type="entry name" value="ACYL-COA DESATURASE"/>
    <property type="match status" value="1"/>
</dbReference>
<organism evidence="14 15">
    <name type="scientific">Leishmania martiniquensis</name>
    <dbReference type="NCBI Taxonomy" id="1580590"/>
    <lineage>
        <taxon>Eukaryota</taxon>
        <taxon>Discoba</taxon>
        <taxon>Euglenozoa</taxon>
        <taxon>Kinetoplastea</taxon>
        <taxon>Metakinetoplastina</taxon>
        <taxon>Trypanosomatida</taxon>
        <taxon>Trypanosomatidae</taxon>
        <taxon>Leishmaniinae</taxon>
        <taxon>Leishmania</taxon>
    </lineage>
</organism>
<evidence type="ECO:0000256" key="3">
    <source>
        <dbReference type="ARBA" id="ARBA00022516"/>
    </source>
</evidence>
<name>A0A836HJL7_9TRYP</name>
<dbReference type="EMBL" id="JAFEUZ010000024">
    <property type="protein sequence ID" value="KAG5477883.1"/>
    <property type="molecule type" value="Genomic_DNA"/>
</dbReference>
<evidence type="ECO:0000256" key="9">
    <source>
        <dbReference type="ARBA" id="ARBA00023098"/>
    </source>
</evidence>
<comment type="subcellular location">
    <subcellularLocation>
        <location evidence="1">Membrane</location>
        <topology evidence="1">Multi-pass membrane protein</topology>
    </subcellularLocation>
</comment>
<accession>A0A836HJL7</accession>
<evidence type="ECO:0000256" key="2">
    <source>
        <dbReference type="ARBA" id="ARBA00009295"/>
    </source>
</evidence>
<dbReference type="PROSITE" id="PS50255">
    <property type="entry name" value="CYTOCHROME_B5_2"/>
    <property type="match status" value="1"/>
</dbReference>
<evidence type="ECO:0000259" key="13">
    <source>
        <dbReference type="PROSITE" id="PS50255"/>
    </source>
</evidence>
<dbReference type="PRINTS" id="PR00075">
    <property type="entry name" value="FACDDSATRASE"/>
</dbReference>
<evidence type="ECO:0000256" key="1">
    <source>
        <dbReference type="ARBA" id="ARBA00004141"/>
    </source>
</evidence>
<dbReference type="InterPro" id="IPR005804">
    <property type="entry name" value="FA_desaturase_dom"/>
</dbReference>
<keyword evidence="10 12" id="KW-0472">Membrane</keyword>
<gene>
    <name evidence="14" type="ORF">LSCM1_05185</name>
</gene>
<reference evidence="15" key="2">
    <citation type="journal article" date="2021" name="Sci. Data">
        <title>Chromosome-scale genome sequencing, assembly and annotation of six genomes from subfamily Leishmaniinae.</title>
        <authorList>
            <person name="Almutairi H."/>
            <person name="Urbaniak M.D."/>
            <person name="Bates M.D."/>
            <person name="Jariyapan N."/>
            <person name="Kwakye-Nuako G."/>
            <person name="Thomaz Soccol V."/>
            <person name="Al-Salem W.S."/>
            <person name="Dillon R.J."/>
            <person name="Bates P.A."/>
            <person name="Gatherer D."/>
        </authorList>
    </citation>
    <scope>NUCLEOTIDE SEQUENCE [LARGE SCALE GENOMIC DNA]</scope>
</reference>
<evidence type="ECO:0000256" key="8">
    <source>
        <dbReference type="ARBA" id="ARBA00023004"/>
    </source>
</evidence>
<evidence type="ECO:0000256" key="7">
    <source>
        <dbReference type="ARBA" id="ARBA00023002"/>
    </source>
</evidence>
<evidence type="ECO:0000256" key="4">
    <source>
        <dbReference type="ARBA" id="ARBA00022692"/>
    </source>
</evidence>
<dbReference type="GO" id="GO:0006636">
    <property type="term" value="P:unsaturated fatty acid biosynthetic process"/>
    <property type="evidence" value="ECO:0007669"/>
    <property type="project" value="InterPro"/>
</dbReference>
<dbReference type="GO" id="GO:0005506">
    <property type="term" value="F:iron ion binding"/>
    <property type="evidence" value="ECO:0007669"/>
    <property type="project" value="TreeGrafter"/>
</dbReference>
<evidence type="ECO:0000256" key="10">
    <source>
        <dbReference type="ARBA" id="ARBA00023136"/>
    </source>
</evidence>
<sequence length="453" mass="51467">MCCTKSSCALSKKINTAPEIMTSVEMKSKEATKEPVRRQPTYQEGNYEINYVAVAVLGLPITGVLAAVLMGVPLQWKTFVAAVFFYMFNGCLGVTVGYHRLFSHRAYTASTAFQWLCAFAGAGSFEGSAKWWGRNHRIHHRYVDTEKDPYNAQRGFIFSHMGWMIMKQDYSLLGKVDVSDFKYNYVIQFQHKHFFKMAMLSGVILPTLICGLGWGDWLGGYFYAALAKIVFVHHCTFFINSLAHTNLFGAVQNFSDRHSSHDSFVCALFTFGEGYHNFHHEFAQDYRNGIKWYHFDPTKWIIRAVSFVGGAKNLVRTPNDVIDANFNKMLLKKSRKAMEQAQARLKELDIPISEEWTWEKVQNEVAKGRKLTVINNEVIDLMRSIPTGSGYTHRSKDIIWYSNHPGGQRILDMFVGKDATSAFTGGVYGHSCGAEAYLQHLRVAKLKEVTNEV</sequence>
<feature type="transmembrane region" description="Helical" evidence="12">
    <location>
        <begin position="220"/>
        <end position="239"/>
    </location>
</feature>
<dbReference type="SUPFAM" id="SSF55856">
    <property type="entry name" value="Cytochrome b5-like heme/steroid binding domain"/>
    <property type="match status" value="1"/>
</dbReference>
<protein>
    <recommendedName>
        <fullName evidence="13">Cytochrome b5 heme-binding domain-containing protein</fullName>
    </recommendedName>
</protein>
<evidence type="ECO:0000256" key="11">
    <source>
        <dbReference type="ARBA" id="ARBA00023160"/>
    </source>
</evidence>
<evidence type="ECO:0000256" key="12">
    <source>
        <dbReference type="SAM" id="Phobius"/>
    </source>
</evidence>
<dbReference type="InterPro" id="IPR009160">
    <property type="entry name" value="Acyl-CoA_deSatase_haem/ster-bd"/>
</dbReference>
<dbReference type="AlphaFoldDB" id="A0A836HJL7"/>
<feature type="domain" description="Cytochrome b5 heme-binding" evidence="13">
    <location>
        <begin position="400"/>
        <end position="447"/>
    </location>
</feature>
<dbReference type="SMART" id="SM01117">
    <property type="entry name" value="Cyt-b5"/>
    <property type="match status" value="1"/>
</dbReference>
<evidence type="ECO:0000313" key="15">
    <source>
        <dbReference type="Proteomes" id="UP000673552"/>
    </source>
</evidence>
<dbReference type="GO" id="GO:0004768">
    <property type="term" value="F:stearoyl-CoA 9-desaturase activity"/>
    <property type="evidence" value="ECO:0007669"/>
    <property type="project" value="InterPro"/>
</dbReference>
<keyword evidence="8" id="KW-0408">Iron</keyword>
<dbReference type="OrthoDB" id="10260134at2759"/>
<evidence type="ECO:0000256" key="5">
    <source>
        <dbReference type="ARBA" id="ARBA00022832"/>
    </source>
</evidence>
<feature type="transmembrane region" description="Helical" evidence="12">
    <location>
        <begin position="49"/>
        <end position="72"/>
    </location>
</feature>
<keyword evidence="4 12" id="KW-0812">Transmembrane</keyword>
<reference evidence="15" key="1">
    <citation type="journal article" date="2021" name="Microbiol. Resour. Announc.">
        <title>LGAAP: Leishmaniinae Genome Assembly and Annotation Pipeline.</title>
        <authorList>
            <person name="Almutairi H."/>
            <person name="Urbaniak M.D."/>
            <person name="Bates M.D."/>
            <person name="Jariyapan N."/>
            <person name="Kwakye-Nuako G."/>
            <person name="Thomaz-Soccol V."/>
            <person name="Al-Salem W.S."/>
            <person name="Dillon R.J."/>
            <person name="Bates P.A."/>
            <person name="Gatherer D."/>
        </authorList>
    </citation>
    <scope>NUCLEOTIDE SEQUENCE [LARGE SCALE GENOMIC DNA]</scope>
</reference>
<dbReference type="PIRSF" id="PIRSF000345">
    <property type="entry name" value="OLE1"/>
    <property type="match status" value="1"/>
</dbReference>
<dbReference type="GO" id="GO:0005789">
    <property type="term" value="C:endoplasmic reticulum membrane"/>
    <property type="evidence" value="ECO:0007669"/>
    <property type="project" value="TreeGrafter"/>
</dbReference>
<comment type="caution">
    <text evidence="14">The sequence shown here is derived from an EMBL/GenBank/DDBJ whole genome shotgun (WGS) entry which is preliminary data.</text>
</comment>
<keyword evidence="11" id="KW-0275">Fatty acid biosynthesis</keyword>
<dbReference type="Pfam" id="PF00173">
    <property type="entry name" value="Cyt-b5"/>
    <property type="match status" value="1"/>
</dbReference>
<proteinExistence type="inferred from homology"/>
<keyword evidence="9" id="KW-0443">Lipid metabolism</keyword>
<dbReference type="CDD" id="cd03505">
    <property type="entry name" value="Delta9-FADS-like"/>
    <property type="match status" value="1"/>
</dbReference>
<dbReference type="Pfam" id="PF00487">
    <property type="entry name" value="FA_desaturase"/>
    <property type="match status" value="1"/>
</dbReference>
<keyword evidence="3" id="KW-0444">Lipid biosynthesis</keyword>
<dbReference type="Gene3D" id="3.10.120.10">
    <property type="entry name" value="Cytochrome b5-like heme/steroid binding domain"/>
    <property type="match status" value="1"/>
</dbReference>
<dbReference type="KEGG" id="lmat:92515170"/>
<dbReference type="InterPro" id="IPR001199">
    <property type="entry name" value="Cyt_B5-like_heme/steroid-bd"/>
</dbReference>
<keyword evidence="5" id="KW-0276">Fatty acid metabolism</keyword>
<keyword evidence="15" id="KW-1185">Reference proteome</keyword>
<keyword evidence="7" id="KW-0560">Oxidoreductase</keyword>
<keyword evidence="6 12" id="KW-1133">Transmembrane helix</keyword>
<dbReference type="InterPro" id="IPR015876">
    <property type="entry name" value="Acyl-CoA_DS"/>
</dbReference>